<evidence type="ECO:0000313" key="2">
    <source>
        <dbReference type="EMBL" id="KAK7260142.1"/>
    </source>
</evidence>
<sequence length="71" mass="8322">MSIDSSNLEAKFPCYVRFLIDFNFHSFELSCGVVVTALTLIMLSVVDYSKLFWLLLGVFSYESHEWKSWIF</sequence>
<comment type="caution">
    <text evidence="2">The sequence shown here is derived from an EMBL/GenBank/DDBJ whole genome shotgun (WGS) entry which is preliminary data.</text>
</comment>
<dbReference type="AlphaFoldDB" id="A0AAN9EMT2"/>
<evidence type="ECO:0000313" key="3">
    <source>
        <dbReference type="Proteomes" id="UP001372338"/>
    </source>
</evidence>
<proteinExistence type="predicted"/>
<name>A0AAN9EMT2_CROPI</name>
<keyword evidence="1" id="KW-1133">Transmembrane helix</keyword>
<gene>
    <name evidence="2" type="ORF">RIF29_25939</name>
</gene>
<keyword evidence="3" id="KW-1185">Reference proteome</keyword>
<feature type="transmembrane region" description="Helical" evidence="1">
    <location>
        <begin position="27"/>
        <end position="46"/>
    </location>
</feature>
<protein>
    <submittedName>
        <fullName evidence="2">Uncharacterized protein</fullName>
    </submittedName>
</protein>
<reference evidence="2 3" key="1">
    <citation type="submission" date="2024-01" db="EMBL/GenBank/DDBJ databases">
        <title>The genomes of 5 underutilized Papilionoideae crops provide insights into root nodulation and disease resistanc.</title>
        <authorList>
            <person name="Yuan L."/>
        </authorList>
    </citation>
    <scope>NUCLEOTIDE SEQUENCE [LARGE SCALE GENOMIC DNA]</scope>
    <source>
        <strain evidence="2">ZHUSHIDOU_FW_LH</strain>
        <tissue evidence="2">Leaf</tissue>
    </source>
</reference>
<dbReference type="Proteomes" id="UP001372338">
    <property type="component" value="Unassembled WGS sequence"/>
</dbReference>
<evidence type="ECO:0000256" key="1">
    <source>
        <dbReference type="SAM" id="Phobius"/>
    </source>
</evidence>
<organism evidence="2 3">
    <name type="scientific">Crotalaria pallida</name>
    <name type="common">Smooth rattlebox</name>
    <name type="synonym">Crotalaria striata</name>
    <dbReference type="NCBI Taxonomy" id="3830"/>
    <lineage>
        <taxon>Eukaryota</taxon>
        <taxon>Viridiplantae</taxon>
        <taxon>Streptophyta</taxon>
        <taxon>Embryophyta</taxon>
        <taxon>Tracheophyta</taxon>
        <taxon>Spermatophyta</taxon>
        <taxon>Magnoliopsida</taxon>
        <taxon>eudicotyledons</taxon>
        <taxon>Gunneridae</taxon>
        <taxon>Pentapetalae</taxon>
        <taxon>rosids</taxon>
        <taxon>fabids</taxon>
        <taxon>Fabales</taxon>
        <taxon>Fabaceae</taxon>
        <taxon>Papilionoideae</taxon>
        <taxon>50 kb inversion clade</taxon>
        <taxon>genistoids sensu lato</taxon>
        <taxon>core genistoids</taxon>
        <taxon>Crotalarieae</taxon>
        <taxon>Crotalaria</taxon>
    </lineage>
</organism>
<accession>A0AAN9EMT2</accession>
<keyword evidence="1" id="KW-0472">Membrane</keyword>
<keyword evidence="1" id="KW-0812">Transmembrane</keyword>
<dbReference type="EMBL" id="JAYWIO010000005">
    <property type="protein sequence ID" value="KAK7260142.1"/>
    <property type="molecule type" value="Genomic_DNA"/>
</dbReference>